<evidence type="ECO:0000256" key="4">
    <source>
        <dbReference type="ARBA" id="ARBA00023242"/>
    </source>
</evidence>
<dbReference type="PANTHER" id="PTHR10145:SF6">
    <property type="entry name" value="TRANSCRIPTION ELONGATION FACTOR SPT6"/>
    <property type="match status" value="1"/>
</dbReference>
<dbReference type="CDD" id="cd09928">
    <property type="entry name" value="SH2_Cterm_SPT6_like"/>
    <property type="match status" value="1"/>
</dbReference>
<dbReference type="Gene3D" id="3.30.420.140">
    <property type="entry name" value="YqgF/RNase H-like domain"/>
    <property type="match status" value="1"/>
</dbReference>
<dbReference type="PANTHER" id="PTHR10145">
    <property type="entry name" value="TRANSCRIPTION ELONGATION FACTOR SPT6"/>
    <property type="match status" value="1"/>
</dbReference>
<dbReference type="InterPro" id="IPR012337">
    <property type="entry name" value="RNaseH-like_sf"/>
</dbReference>
<dbReference type="InterPro" id="IPR012340">
    <property type="entry name" value="NA-bd_OB-fold"/>
</dbReference>
<dbReference type="Gene3D" id="3.30.505.10">
    <property type="entry name" value="SH2 domain"/>
    <property type="match status" value="2"/>
</dbReference>
<evidence type="ECO:0000256" key="3">
    <source>
        <dbReference type="ARBA" id="ARBA00023163"/>
    </source>
</evidence>
<protein>
    <recommendedName>
        <fullName evidence="6">S1 motif domain-containing protein</fullName>
    </recommendedName>
</protein>
<evidence type="ECO:0000256" key="5">
    <source>
        <dbReference type="SAM" id="MobiDB-lite"/>
    </source>
</evidence>
<keyword evidence="3" id="KW-0804">Transcription</keyword>
<dbReference type="InterPro" id="IPR055179">
    <property type="entry name" value="Tex-like_central_region"/>
</dbReference>
<dbReference type="InterPro" id="IPR035018">
    <property type="entry name" value="Spt6_SH2_C"/>
</dbReference>
<gene>
    <name evidence="7" type="ORF">PBRA_003135</name>
</gene>
<dbReference type="STRING" id="37360.A0A0G4J722"/>
<feature type="region of interest" description="Disordered" evidence="5">
    <location>
        <begin position="1372"/>
        <end position="1438"/>
    </location>
</feature>
<accession>A0A0G4J722</accession>
<dbReference type="Pfam" id="PF14639">
    <property type="entry name" value="YqgF"/>
    <property type="match status" value="1"/>
</dbReference>
<dbReference type="Pfam" id="PF21710">
    <property type="entry name" value="Spt6_S1"/>
    <property type="match status" value="1"/>
</dbReference>
<dbReference type="InterPro" id="IPR023319">
    <property type="entry name" value="Tex-like_HTH_dom_sf"/>
</dbReference>
<dbReference type="InterPro" id="IPR010994">
    <property type="entry name" value="RuvA_2-like"/>
</dbReference>
<dbReference type="Pfam" id="PF22706">
    <property type="entry name" value="Tex_central_region"/>
    <property type="match status" value="1"/>
</dbReference>
<dbReference type="Pfam" id="PF14635">
    <property type="entry name" value="HHH_7"/>
    <property type="match status" value="1"/>
</dbReference>
<evidence type="ECO:0000313" key="7">
    <source>
        <dbReference type="EMBL" id="CEP03375.1"/>
    </source>
</evidence>
<dbReference type="InterPro" id="IPR017072">
    <property type="entry name" value="TF_Spt6"/>
</dbReference>
<dbReference type="Gene3D" id="1.10.3500.10">
    <property type="entry name" value="Tex N-terminal region-like"/>
    <property type="match status" value="1"/>
</dbReference>
<dbReference type="SUPFAM" id="SSF55550">
    <property type="entry name" value="SH2 domain"/>
    <property type="match status" value="1"/>
</dbReference>
<comment type="subcellular location">
    <subcellularLocation>
        <location evidence="1">Nucleus</location>
    </subcellularLocation>
</comment>
<dbReference type="GO" id="GO:0034728">
    <property type="term" value="P:nucleosome organization"/>
    <property type="evidence" value="ECO:0007669"/>
    <property type="project" value="TreeGrafter"/>
</dbReference>
<proteinExistence type="inferred from homology"/>
<dbReference type="SUPFAM" id="SSF50249">
    <property type="entry name" value="Nucleic acid-binding proteins"/>
    <property type="match status" value="1"/>
</dbReference>
<dbReference type="Gene3D" id="1.10.150.850">
    <property type="entry name" value="Spt6, helix-hairpin-helix domain"/>
    <property type="match status" value="1"/>
</dbReference>
<keyword evidence="8" id="KW-1185">Reference proteome</keyword>
<dbReference type="InterPro" id="IPR035420">
    <property type="entry name" value="Spt6_SH2"/>
</dbReference>
<feature type="region of interest" description="Disordered" evidence="5">
    <location>
        <begin position="1"/>
        <end position="75"/>
    </location>
</feature>
<reference evidence="7 8" key="1">
    <citation type="submission" date="2015-02" db="EMBL/GenBank/DDBJ databases">
        <authorList>
            <person name="Chooi Y.-H."/>
        </authorList>
    </citation>
    <scope>NUCLEOTIDE SEQUENCE [LARGE SCALE GENOMIC DNA]</scope>
    <source>
        <strain evidence="7">E3</strain>
    </source>
</reference>
<dbReference type="InterPro" id="IPR028231">
    <property type="entry name" value="Spt6_YqgF"/>
</dbReference>
<dbReference type="Pfam" id="PF14633">
    <property type="entry name" value="SH2_2"/>
    <property type="match status" value="1"/>
</dbReference>
<feature type="region of interest" description="Disordered" evidence="5">
    <location>
        <begin position="97"/>
        <end position="155"/>
    </location>
</feature>
<dbReference type="GO" id="GO:0008023">
    <property type="term" value="C:transcription elongation factor complex"/>
    <property type="evidence" value="ECO:0007669"/>
    <property type="project" value="TreeGrafter"/>
</dbReference>
<evidence type="ECO:0000313" key="8">
    <source>
        <dbReference type="Proteomes" id="UP000039324"/>
    </source>
</evidence>
<dbReference type="OrthoDB" id="995477at2759"/>
<feature type="compositionally biased region" description="Basic and acidic residues" evidence="5">
    <location>
        <begin position="102"/>
        <end position="120"/>
    </location>
</feature>
<dbReference type="InterPro" id="IPR042066">
    <property type="entry name" value="Spt6_death-like"/>
</dbReference>
<dbReference type="Gene3D" id="2.40.50.140">
    <property type="entry name" value="Nucleic acid-binding proteins"/>
    <property type="match status" value="1"/>
</dbReference>
<dbReference type="GO" id="GO:0031491">
    <property type="term" value="F:nucleosome binding"/>
    <property type="evidence" value="ECO:0007669"/>
    <property type="project" value="TreeGrafter"/>
</dbReference>
<feature type="compositionally biased region" description="Acidic residues" evidence="5">
    <location>
        <begin position="17"/>
        <end position="45"/>
    </location>
</feature>
<sequence>MSGGDGDVPKGKRAFIDEEAEVSEDEDLDFKASEDEEESEDEDEEAARLNREMIADEEEIDAEHEAVGRGASKAEAMEDLVEDDYLLLEDHHGVRFNRKKRPREDVRPDGTHRRLQRRIEEQDEEASDIDRDKTDNVFSEDDYGLSDVSDEDVGGISNERAARQKSARSARQFGEAGEIFGDMTEFLAFTEAEEIEVVEDVAQKDRGKQIEPSVAERHMVTAADDAIRAADLPERLQPRVAERVTPDGNDAELVFTEAEWIYELKFKHMVVSFSVMYLIPLMVRFQDADLAVKSIVTVLDFIRRQSLDVPYIQWYQKDYYAPLKPADIWTIDDCDRRWDHIIAKRVSVSKHLEKNLASDAVDLHSHLMNSQDENEIEDVRSYISFRLTESNVDGASSSVKRPLRRAAPALSQDSSIEPLVQMIFPDPRQIGLNFRSGFLQKEPVDPDMAPEQAAEAFVSDRYASHSAVLSAARSICAMRLAFDPFIRTVVRERFVETAYVSTRPTSKGLATVDWAHEYFSVKRLEDKPARLFREDSAQFALLKRAEAEGFITLQISAAPTGSPHSSASVLLDDFKNLFLSTGFSLNTRLWNEQRCAAFEEAITKYLHKLGETAVHEKLLGASHDLIVDHCADRLRSLVSITPADRDTKVIAACAVGDRGEPSYVAVLDRNGVMVDHLVLPNMKIYARRSDGNGGSSVHGIKSRKAQDVRRFRAFVERYSPTFIAVSADSLDGREFVSEARAAVQSRGREISIEFVDPCFARIAKTSRRLVEELGDFPSLLREAVALGRYAQDPLSEVCGLASDPSDLLSLSLHPLQACVPRALLQNGLSRVLIDLVNHVGVDVNLAATQPHLSGPLSFVSGLGRRKSKVIIDFVKWHGSLTSRDDLHKAVGDCVWRNCIAFLRIVAPQFSQWDVSPLDDSRIHPEHYLLSDRVVLNALDLEANSGGDPRQELIVQLRTPALRYKLDELDLVAYAQAMESAGEGRFTEILLMIRAELKVPFADSMREPFRPLSAESLFCLLTGEQPGVTIYRGQVVDVLISHVTRGGVSAKLDSGLSAFIPLHKFSDKVAICFDEDGERRAYEELLDDAKPGTTVRARISSIDYSRFRVDLTSMERDLKDIEYVKRLPVHFVIYNRFYRHWEIPPVSDPYLKLFPGDAVALRGETVKAPAPKAVRRFIPRNIDHPLFANVDREAAEIMLKDAPVGDVVIRPSSHGVDKLTITWKVAVDVFAHINVDERDKPQDVRKALGRTLIIDDEAFEDLDEILARYIRPLTKLSETIVQNRAFRFGTETEVDNLLRDEKEEMPARIPYFFGFSYKHPGLFTFSYLPSKRVHHELVKLTPKGFKFHKHFFAKPDQIISYFKSRFSKMIKERGRPPAAAAAAAPPTVPTTSSGRPSRWNVRPPATSAGAAPFIHPQRQAQQQQFVSEAAYPSRRPYAQ</sequence>
<dbReference type="SMART" id="SM00316">
    <property type="entry name" value="S1"/>
    <property type="match status" value="1"/>
</dbReference>
<feature type="domain" description="S1 motif" evidence="6">
    <location>
        <begin position="1032"/>
        <end position="1113"/>
    </location>
</feature>
<comment type="similarity">
    <text evidence="2">Belongs to the SPT6 family.</text>
</comment>
<dbReference type="InterPro" id="IPR023323">
    <property type="entry name" value="Tex-like_dom_sf"/>
</dbReference>
<feature type="compositionally biased region" description="Acidic residues" evidence="5">
    <location>
        <begin position="138"/>
        <end position="153"/>
    </location>
</feature>
<organism evidence="7 8">
    <name type="scientific">Plasmodiophora brassicae</name>
    <name type="common">Clubroot disease agent</name>
    <dbReference type="NCBI Taxonomy" id="37360"/>
    <lineage>
        <taxon>Eukaryota</taxon>
        <taxon>Sar</taxon>
        <taxon>Rhizaria</taxon>
        <taxon>Endomyxa</taxon>
        <taxon>Phytomyxea</taxon>
        <taxon>Plasmodiophorida</taxon>
        <taxon>Plasmodiophoridae</taxon>
        <taxon>Plasmodiophora</taxon>
    </lineage>
</organism>
<dbReference type="EMBL" id="CDSF01000144">
    <property type="protein sequence ID" value="CEP03375.1"/>
    <property type="molecule type" value="Genomic_DNA"/>
</dbReference>
<evidence type="ECO:0000256" key="1">
    <source>
        <dbReference type="ARBA" id="ARBA00004123"/>
    </source>
</evidence>
<dbReference type="Gene3D" id="1.10.10.650">
    <property type="entry name" value="RuvA domain 2-like"/>
    <property type="match status" value="1"/>
</dbReference>
<dbReference type="InterPro" id="IPR049540">
    <property type="entry name" value="Spt6-like_S1"/>
</dbReference>
<evidence type="ECO:0000256" key="2">
    <source>
        <dbReference type="ARBA" id="ARBA00009253"/>
    </source>
</evidence>
<dbReference type="Proteomes" id="UP000039324">
    <property type="component" value="Unassembled WGS sequence"/>
</dbReference>
<dbReference type="GO" id="GO:0042393">
    <property type="term" value="F:histone binding"/>
    <property type="evidence" value="ECO:0007669"/>
    <property type="project" value="TreeGrafter"/>
</dbReference>
<dbReference type="InterPro" id="IPR036860">
    <property type="entry name" value="SH2_dom_sf"/>
</dbReference>
<dbReference type="SUPFAM" id="SSF53098">
    <property type="entry name" value="Ribonuclease H-like"/>
    <property type="match status" value="1"/>
</dbReference>
<keyword evidence="4" id="KW-0539">Nucleus</keyword>
<dbReference type="SUPFAM" id="SSF47781">
    <property type="entry name" value="RuvA domain 2-like"/>
    <property type="match status" value="1"/>
</dbReference>
<dbReference type="PROSITE" id="PS50126">
    <property type="entry name" value="S1"/>
    <property type="match status" value="1"/>
</dbReference>
<dbReference type="InterPro" id="IPR037027">
    <property type="entry name" value="YqgF/RNaseH-like_dom_sf"/>
</dbReference>
<dbReference type="Gene3D" id="1.10.10.2740">
    <property type="entry name" value="Spt6, Death-like domain"/>
    <property type="match status" value="1"/>
</dbReference>
<dbReference type="InterPro" id="IPR032706">
    <property type="entry name" value="Spt6_HHH"/>
</dbReference>
<dbReference type="OMA" id="GYFYLCF"/>
<feature type="compositionally biased region" description="Basic and acidic residues" evidence="5">
    <location>
        <begin position="7"/>
        <end position="16"/>
    </location>
</feature>
<dbReference type="GO" id="GO:0003676">
    <property type="term" value="F:nucleic acid binding"/>
    <property type="evidence" value="ECO:0007669"/>
    <property type="project" value="InterPro"/>
</dbReference>
<feature type="compositionally biased region" description="Low complexity" evidence="5">
    <location>
        <begin position="1375"/>
        <end position="1384"/>
    </location>
</feature>
<dbReference type="InterPro" id="IPR035019">
    <property type="entry name" value="Spt6_SH2_N"/>
</dbReference>
<dbReference type="InterPro" id="IPR003029">
    <property type="entry name" value="S1_domain"/>
</dbReference>
<dbReference type="SUPFAM" id="SSF158832">
    <property type="entry name" value="Tex N-terminal region-like"/>
    <property type="match status" value="1"/>
</dbReference>
<dbReference type="CDD" id="cd09918">
    <property type="entry name" value="SH2_Nterm_SPT6_like"/>
    <property type="match status" value="1"/>
</dbReference>
<evidence type="ECO:0000259" key="6">
    <source>
        <dbReference type="PROSITE" id="PS50126"/>
    </source>
</evidence>
<name>A0A0G4J722_PLABS</name>
<dbReference type="GO" id="GO:0140673">
    <property type="term" value="P:transcription elongation-coupled chromatin remodeling"/>
    <property type="evidence" value="ECO:0007669"/>
    <property type="project" value="InterPro"/>
</dbReference>